<accession>A0A1M4UD09</accession>
<evidence type="ECO:0000313" key="2">
    <source>
        <dbReference type="Proteomes" id="UP000184048"/>
    </source>
</evidence>
<evidence type="ECO:0000313" key="1">
    <source>
        <dbReference type="EMBL" id="SHE54450.1"/>
    </source>
</evidence>
<dbReference type="InterPro" id="IPR034660">
    <property type="entry name" value="DinB/YfiT-like"/>
</dbReference>
<evidence type="ECO:0008006" key="3">
    <source>
        <dbReference type="Google" id="ProtNLM"/>
    </source>
</evidence>
<dbReference type="Gene3D" id="1.20.120.450">
    <property type="entry name" value="dinb family like domain"/>
    <property type="match status" value="1"/>
</dbReference>
<dbReference type="EMBL" id="FQUU01000002">
    <property type="protein sequence ID" value="SHE54450.1"/>
    <property type="molecule type" value="Genomic_DNA"/>
</dbReference>
<reference evidence="1 2" key="1">
    <citation type="submission" date="2016-11" db="EMBL/GenBank/DDBJ databases">
        <authorList>
            <person name="Jaros S."/>
            <person name="Januszkiewicz K."/>
            <person name="Wedrychowicz H."/>
        </authorList>
    </citation>
    <scope>NUCLEOTIDE SEQUENCE [LARGE SCALE GENOMIC DNA]</scope>
    <source>
        <strain evidence="1 2">DSM 18119</strain>
    </source>
</reference>
<name>A0A1M4UD09_9BACT</name>
<dbReference type="AlphaFoldDB" id="A0A1M4UD09"/>
<dbReference type="STRING" id="1121884.SAMN02745131_00603"/>
<keyword evidence="2" id="KW-1185">Reference proteome</keyword>
<organism evidence="1 2">
    <name type="scientific">Flavisolibacter ginsengisoli DSM 18119</name>
    <dbReference type="NCBI Taxonomy" id="1121884"/>
    <lineage>
        <taxon>Bacteria</taxon>
        <taxon>Pseudomonadati</taxon>
        <taxon>Bacteroidota</taxon>
        <taxon>Chitinophagia</taxon>
        <taxon>Chitinophagales</taxon>
        <taxon>Chitinophagaceae</taxon>
        <taxon>Flavisolibacter</taxon>
    </lineage>
</organism>
<dbReference type="OrthoDB" id="2599194at2"/>
<dbReference type="Pfam" id="PF07606">
    <property type="entry name" value="DUF1569"/>
    <property type="match status" value="1"/>
</dbReference>
<dbReference type="RefSeq" id="WP_072833757.1">
    <property type="nucleotide sequence ID" value="NZ_FQUU01000002.1"/>
</dbReference>
<gene>
    <name evidence="1" type="ORF">SAMN02745131_00603</name>
</gene>
<sequence>MKSVFDKTTREELISRINQLNEESKAQWGKMNVYQMVKHCSLWEEMLLGIKQYRQSLLGRLFGKVALRNLLKDEPMKPNLPTVPSFKMSGNGDVADAKAEWIRLINQHQQQECKGMVHPFFGQLTADQAGRIAYKHIDHHLRQFSC</sequence>
<dbReference type="SUPFAM" id="SSF109854">
    <property type="entry name" value="DinB/YfiT-like putative metalloenzymes"/>
    <property type="match status" value="1"/>
</dbReference>
<protein>
    <recommendedName>
        <fullName evidence="3">DUF1569 domain-containing protein</fullName>
    </recommendedName>
</protein>
<dbReference type="InterPro" id="IPR011463">
    <property type="entry name" value="DUF1569"/>
</dbReference>
<proteinExistence type="predicted"/>
<dbReference type="Proteomes" id="UP000184048">
    <property type="component" value="Unassembled WGS sequence"/>
</dbReference>